<evidence type="ECO:0000256" key="1">
    <source>
        <dbReference type="ARBA" id="ARBA00005194"/>
    </source>
</evidence>
<evidence type="ECO:0000256" key="4">
    <source>
        <dbReference type="ARBA" id="ARBA00022832"/>
    </source>
</evidence>
<evidence type="ECO:0000313" key="11">
    <source>
        <dbReference type="Proteomes" id="UP000283700"/>
    </source>
</evidence>
<evidence type="ECO:0000256" key="7">
    <source>
        <dbReference type="ARBA" id="ARBA00023267"/>
    </source>
</evidence>
<evidence type="ECO:0000313" key="10">
    <source>
        <dbReference type="EMBL" id="RHN13193.1"/>
    </source>
</evidence>
<keyword evidence="7 8" id="KW-0092">Biotin</keyword>
<dbReference type="PROSITE" id="PS50968">
    <property type="entry name" value="BIOTINYL_LIPOYL"/>
    <property type="match status" value="1"/>
</dbReference>
<dbReference type="RefSeq" id="WP_118486011.1">
    <property type="nucleotide sequence ID" value="NZ_QRQO01000019.1"/>
</dbReference>
<dbReference type="UniPathway" id="UPA00094"/>
<dbReference type="InterPro" id="IPR050709">
    <property type="entry name" value="Biotin_Carboxyl_Carrier/Decarb"/>
</dbReference>
<proteinExistence type="predicted"/>
<evidence type="ECO:0000256" key="5">
    <source>
        <dbReference type="ARBA" id="ARBA00023098"/>
    </source>
</evidence>
<dbReference type="FunFam" id="2.40.50.100:FF:000003">
    <property type="entry name" value="Acetyl-CoA carboxylase biotin carboxyl carrier protein"/>
    <property type="match status" value="1"/>
</dbReference>
<keyword evidence="5 8" id="KW-0443">Lipid metabolism</keyword>
<dbReference type="SUPFAM" id="SSF51230">
    <property type="entry name" value="Single hybrid motif"/>
    <property type="match status" value="1"/>
</dbReference>
<dbReference type="CDD" id="cd06850">
    <property type="entry name" value="biotinyl_domain"/>
    <property type="match status" value="1"/>
</dbReference>
<reference evidence="10 11" key="1">
    <citation type="submission" date="2018-08" db="EMBL/GenBank/DDBJ databases">
        <title>A genome reference for cultivated species of the human gut microbiota.</title>
        <authorList>
            <person name="Zou Y."/>
            <person name="Xue W."/>
            <person name="Luo G."/>
        </authorList>
    </citation>
    <scope>NUCLEOTIDE SEQUENCE [LARGE SCALE GENOMIC DNA]</scope>
    <source>
        <strain evidence="10 11">AF31-17AC</strain>
    </source>
</reference>
<accession>A0A415U562</accession>
<dbReference type="Proteomes" id="UP000283700">
    <property type="component" value="Unassembled WGS sequence"/>
</dbReference>
<evidence type="ECO:0000256" key="8">
    <source>
        <dbReference type="RuleBase" id="RU364072"/>
    </source>
</evidence>
<dbReference type="InterPro" id="IPR001882">
    <property type="entry name" value="Biotin_BS"/>
</dbReference>
<comment type="pathway">
    <text evidence="1 8">Lipid metabolism; fatty acid biosynthesis.</text>
</comment>
<feature type="domain" description="Lipoyl-binding" evidence="9">
    <location>
        <begin position="62"/>
        <end position="138"/>
    </location>
</feature>
<dbReference type="GO" id="GO:0006633">
    <property type="term" value="P:fatty acid biosynthetic process"/>
    <property type="evidence" value="ECO:0007669"/>
    <property type="project" value="UniProtKB-UniPathway"/>
</dbReference>
<dbReference type="InterPro" id="IPR011053">
    <property type="entry name" value="Single_hybrid_motif"/>
</dbReference>
<gene>
    <name evidence="10" type="ORF">DWZ29_07955</name>
</gene>
<dbReference type="AlphaFoldDB" id="A0A415U562"/>
<dbReference type="InterPro" id="IPR001249">
    <property type="entry name" value="AcCoA_biotinCC"/>
</dbReference>
<comment type="function">
    <text evidence="8">This protein is a component of the acetyl coenzyme A carboxylase complex; first, biotin carboxylase catalyzes the carboxylation of the carrier protein and then the transcarboxylase transfers the carboxyl group to form malonyl-CoA.</text>
</comment>
<name>A0A415U562_9FIRM</name>
<organism evidence="10 11">
    <name type="scientific">Anaerobutyricum hallii</name>
    <dbReference type="NCBI Taxonomy" id="39488"/>
    <lineage>
        <taxon>Bacteria</taxon>
        <taxon>Bacillati</taxon>
        <taxon>Bacillota</taxon>
        <taxon>Clostridia</taxon>
        <taxon>Lachnospirales</taxon>
        <taxon>Lachnospiraceae</taxon>
        <taxon>Anaerobutyricum</taxon>
    </lineage>
</organism>
<dbReference type="Pfam" id="PF00364">
    <property type="entry name" value="Biotin_lipoyl"/>
    <property type="match status" value="1"/>
</dbReference>
<dbReference type="PANTHER" id="PTHR45266:SF3">
    <property type="entry name" value="OXALOACETATE DECARBOXYLASE ALPHA CHAIN"/>
    <property type="match status" value="1"/>
</dbReference>
<keyword evidence="6 8" id="KW-0275">Fatty acid biosynthesis</keyword>
<keyword evidence="4 8" id="KW-0276">Fatty acid metabolism</keyword>
<dbReference type="GO" id="GO:0009317">
    <property type="term" value="C:acetyl-CoA carboxylase complex"/>
    <property type="evidence" value="ECO:0007669"/>
    <property type="project" value="InterPro"/>
</dbReference>
<dbReference type="PRINTS" id="PR01071">
    <property type="entry name" value="ACOABIOTINCC"/>
</dbReference>
<keyword evidence="3 8" id="KW-0444">Lipid biosynthesis</keyword>
<dbReference type="GO" id="GO:0003989">
    <property type="term" value="F:acetyl-CoA carboxylase activity"/>
    <property type="evidence" value="ECO:0007669"/>
    <property type="project" value="InterPro"/>
</dbReference>
<evidence type="ECO:0000256" key="3">
    <source>
        <dbReference type="ARBA" id="ARBA00022516"/>
    </source>
</evidence>
<dbReference type="Gene3D" id="2.40.50.100">
    <property type="match status" value="1"/>
</dbReference>
<evidence type="ECO:0000256" key="6">
    <source>
        <dbReference type="ARBA" id="ARBA00023160"/>
    </source>
</evidence>
<dbReference type="InterPro" id="IPR000089">
    <property type="entry name" value="Biotin_lipoyl"/>
</dbReference>
<sequence>MKIEDIVQLLENVYKYNISELSIKSENEKVIIKNDTDDKVVDTVRVVTEKTEGESKNKSDEENIIKSPLVGRFYAAPSVGSDNYVKVGDKVEEGQTLAIIEAMKLMNEIKSEYSGTVKSILVENEELVEYGQPLFVLV</sequence>
<dbReference type="PANTHER" id="PTHR45266">
    <property type="entry name" value="OXALOACETATE DECARBOXYLASE ALPHA CHAIN"/>
    <property type="match status" value="1"/>
</dbReference>
<evidence type="ECO:0000256" key="2">
    <source>
        <dbReference type="ARBA" id="ARBA00017562"/>
    </source>
</evidence>
<comment type="caution">
    <text evidence="10">The sequence shown here is derived from an EMBL/GenBank/DDBJ whole genome shotgun (WGS) entry which is preliminary data.</text>
</comment>
<dbReference type="EMBL" id="QRQO01000019">
    <property type="protein sequence ID" value="RHN13193.1"/>
    <property type="molecule type" value="Genomic_DNA"/>
</dbReference>
<protein>
    <recommendedName>
        <fullName evidence="2 8">Biotin carboxyl carrier protein of acetyl-CoA carboxylase</fullName>
    </recommendedName>
</protein>
<evidence type="ECO:0000259" key="9">
    <source>
        <dbReference type="PROSITE" id="PS50968"/>
    </source>
</evidence>
<dbReference type="PROSITE" id="PS00188">
    <property type="entry name" value="BIOTIN"/>
    <property type="match status" value="1"/>
</dbReference>